<dbReference type="InterPro" id="IPR042097">
    <property type="entry name" value="Aminopeptidase_N-like_N_sf"/>
</dbReference>
<dbReference type="Pfam" id="PF17900">
    <property type="entry name" value="Peptidase_M1_N"/>
    <property type="match status" value="1"/>
</dbReference>
<dbReference type="Gene3D" id="3.30.2010.30">
    <property type="match status" value="1"/>
</dbReference>
<dbReference type="InterPro" id="IPR024601">
    <property type="entry name" value="Peptidase_M1_pepN_C"/>
</dbReference>
<evidence type="ECO:0000256" key="6">
    <source>
        <dbReference type="ARBA" id="ARBA00022438"/>
    </source>
</evidence>
<keyword evidence="9" id="KW-0378">Hydrolase</keyword>
<dbReference type="EC" id="3.4.11.2" evidence="4 12"/>
<dbReference type="Pfam" id="PF17432">
    <property type="entry name" value="DUF3458_C"/>
    <property type="match status" value="1"/>
</dbReference>
<keyword evidence="18" id="KW-1185">Reference proteome</keyword>
<dbReference type="PRINTS" id="PR00756">
    <property type="entry name" value="ALADIPTASE"/>
</dbReference>
<dbReference type="SUPFAM" id="SSF55486">
    <property type="entry name" value="Metalloproteases ('zincins'), catalytic domain"/>
    <property type="match status" value="1"/>
</dbReference>
<keyword evidence="8" id="KW-0479">Metal-binding</keyword>
<dbReference type="Proteomes" id="UP000662703">
    <property type="component" value="Unassembled WGS sequence"/>
</dbReference>
<evidence type="ECO:0000256" key="9">
    <source>
        <dbReference type="ARBA" id="ARBA00022801"/>
    </source>
</evidence>
<dbReference type="RefSeq" id="WP_194866027.1">
    <property type="nucleotide sequence ID" value="NZ_ARXX01000065.1"/>
</dbReference>
<dbReference type="Gene3D" id="2.60.40.1840">
    <property type="match status" value="1"/>
</dbReference>
<evidence type="ECO:0000256" key="8">
    <source>
        <dbReference type="ARBA" id="ARBA00022723"/>
    </source>
</evidence>
<feature type="domain" description="Peptidase M1 membrane alanine aminopeptidase" evidence="13">
    <location>
        <begin position="234"/>
        <end position="447"/>
    </location>
</feature>
<comment type="cofactor">
    <cofactor evidence="2">
        <name>Zn(2+)</name>
        <dbReference type="ChEBI" id="CHEBI:29105"/>
    </cofactor>
</comment>
<dbReference type="CDD" id="cd09600">
    <property type="entry name" value="M1_APN"/>
    <property type="match status" value="1"/>
</dbReference>
<dbReference type="Gene3D" id="2.60.40.1730">
    <property type="entry name" value="tricorn interacting facor f3 domain"/>
    <property type="match status" value="1"/>
</dbReference>
<dbReference type="EMBL" id="ARXX01000065">
    <property type="protein sequence ID" value="MBF5057922.1"/>
    <property type="molecule type" value="Genomic_DNA"/>
</dbReference>
<gene>
    <name evidence="17" type="primary">pepN</name>
    <name evidence="17" type="ORF">Y5W_03216</name>
</gene>
<reference evidence="17 18" key="1">
    <citation type="submission" date="2012-09" db="EMBL/GenBank/DDBJ databases">
        <title>Genome Sequence of alkane-degrading Bacterium Alcanivorax sp. 521-1.</title>
        <authorList>
            <person name="Lai Q."/>
            <person name="Shao Z."/>
        </authorList>
    </citation>
    <scope>NUCLEOTIDE SEQUENCE [LARGE SCALE GENOMIC DNA]</scope>
    <source>
        <strain evidence="17 18">521-1</strain>
    </source>
</reference>
<evidence type="ECO:0000256" key="5">
    <source>
        <dbReference type="ARBA" id="ARBA00015611"/>
    </source>
</evidence>
<dbReference type="InterPro" id="IPR035414">
    <property type="entry name" value="Peptidase_M1_pepN_Ig-like"/>
</dbReference>
<dbReference type="Gene3D" id="1.10.390.10">
    <property type="entry name" value="Neutral Protease Domain 2"/>
    <property type="match status" value="1"/>
</dbReference>
<dbReference type="Pfam" id="PF11940">
    <property type="entry name" value="DUF3458"/>
    <property type="match status" value="1"/>
</dbReference>
<evidence type="ECO:0000259" key="13">
    <source>
        <dbReference type="Pfam" id="PF01433"/>
    </source>
</evidence>
<dbReference type="PANTHER" id="PTHR46322">
    <property type="entry name" value="PUROMYCIN-SENSITIVE AMINOPEPTIDASE"/>
    <property type="match status" value="1"/>
</dbReference>
<evidence type="ECO:0000313" key="17">
    <source>
        <dbReference type="EMBL" id="MBF5057922.1"/>
    </source>
</evidence>
<dbReference type="InterPro" id="IPR012779">
    <property type="entry name" value="Peptidase_M1_pepN"/>
</dbReference>
<protein>
    <recommendedName>
        <fullName evidence="5 12">Aminopeptidase N</fullName>
        <ecNumber evidence="4 12">3.4.11.2</ecNumber>
    </recommendedName>
</protein>
<name>A0ABS0AWG1_9GAMM</name>
<dbReference type="PANTHER" id="PTHR46322:SF1">
    <property type="entry name" value="PUROMYCIN-SENSITIVE AMINOPEPTIDASE"/>
    <property type="match status" value="1"/>
</dbReference>
<evidence type="ECO:0000256" key="12">
    <source>
        <dbReference type="NCBIfam" id="TIGR02414"/>
    </source>
</evidence>
<accession>A0ABS0AWG1</accession>
<feature type="domain" description="Peptidase M1 alanyl aminopeptidase C-terminal" evidence="15">
    <location>
        <begin position="553"/>
        <end position="874"/>
    </location>
</feature>
<evidence type="ECO:0000259" key="16">
    <source>
        <dbReference type="Pfam" id="PF17900"/>
    </source>
</evidence>
<evidence type="ECO:0000256" key="7">
    <source>
        <dbReference type="ARBA" id="ARBA00022670"/>
    </source>
</evidence>
<comment type="caution">
    <text evidence="17">The sequence shown here is derived from an EMBL/GenBank/DDBJ whole genome shotgun (WGS) entry which is preliminary data.</text>
</comment>
<evidence type="ECO:0000256" key="2">
    <source>
        <dbReference type="ARBA" id="ARBA00001947"/>
    </source>
</evidence>
<evidence type="ECO:0000256" key="4">
    <source>
        <dbReference type="ARBA" id="ARBA00012564"/>
    </source>
</evidence>
<dbReference type="InterPro" id="IPR037144">
    <property type="entry name" value="Peptidase_M1_pepN_C_sf"/>
</dbReference>
<evidence type="ECO:0000259" key="14">
    <source>
        <dbReference type="Pfam" id="PF11940"/>
    </source>
</evidence>
<keyword evidence="11" id="KW-0482">Metalloprotease</keyword>
<evidence type="ECO:0000256" key="1">
    <source>
        <dbReference type="ARBA" id="ARBA00000098"/>
    </source>
</evidence>
<keyword evidence="7" id="KW-0645">Protease</keyword>
<evidence type="ECO:0000256" key="11">
    <source>
        <dbReference type="ARBA" id="ARBA00023049"/>
    </source>
</evidence>
<dbReference type="InterPro" id="IPR027268">
    <property type="entry name" value="Peptidase_M4/M1_CTD_sf"/>
</dbReference>
<sequence>MRDGQPNPVTRLADYQPPAWLVPDTTLDVDLRDGHTLVTARLTLRRNPERADKPEDLVLDGEHLELRSLTLDGRELNPGDDYRLDGPRLVIPGAPDHFTLTSVVRIEPENNTALEGLYRSNGMYCTQCEAEGFRRITFFPDRPDVLSRFTTTIHADKSAYPLLLSNGNPVDAGEEQGGRHYATWEDPFPKPCYLFALVAGDLACLSDTFITASGREVALRLYAEHRDLDKLDHAMDSLKRAMAWDERVFGREYDLDIFQIVAVSHFNMGAMENKGLNIFNTSCVLAHPDTTTDAAFERVESVVAHEYFHNWSGNRVTCRDWFQLSLKEGFTVFRDQEFSSDMNSRAVVRVENVDFLVNHQFPEDQGPMAHPVRPAAYQKIDNFYTLTVYEKGAEIVRMQHELLGADDFRRATDLYFERFDGQAVTCDDFVACMEEVSGLDLAQFKRWYSQAGTPVLTVTDDYRDGEYRLTIEQHTPATPGEPDKQPLMIPVKLALLDGQGRPLPLDDQGRAETVVILRETREALSFQLPERPTPSLLRGFSAPVSLRYDFSEEQLVTLLAHDTDGFCRWDAAQRLYFAALARIIDDGESAADQLPRLTPVLERVIARADEDPAQAALLLGLPTENAVGDRHTPLRPQSVHQAVSGLRAAIGEALAEHWWRLAKDLEADAYQGDGAAMGRRRLRRLAIAYLAAAAGQGALDADQVADYVARDFDQPDCMTNALGALRDLVHNGLAQNGRLEAFAERWADEPLVMDQWFAVQASVPGPDTVARAEGLLAHPAFEWTLPNRVRAVVGTLVNGNPSAFHAPDGSGYALFARALKKLDGINPQIAARLASGGARLKRLEPALADQLGAALRDIRPGASANLAEVLDRILGA</sequence>
<dbReference type="Gene3D" id="1.25.50.10">
    <property type="entry name" value="Peptidase M1, alanyl aminopeptidase, C-terminal domain"/>
    <property type="match status" value="1"/>
</dbReference>
<evidence type="ECO:0000256" key="10">
    <source>
        <dbReference type="ARBA" id="ARBA00022833"/>
    </source>
</evidence>
<dbReference type="NCBIfam" id="TIGR02414">
    <property type="entry name" value="pepN_proteo"/>
    <property type="match status" value="1"/>
</dbReference>
<dbReference type="Pfam" id="PF01433">
    <property type="entry name" value="Peptidase_M1"/>
    <property type="match status" value="1"/>
</dbReference>
<organism evidence="17 18">
    <name type="scientific">Alloalcanivorax profundimaris</name>
    <dbReference type="NCBI Taxonomy" id="2735259"/>
    <lineage>
        <taxon>Bacteria</taxon>
        <taxon>Pseudomonadati</taxon>
        <taxon>Pseudomonadota</taxon>
        <taxon>Gammaproteobacteria</taxon>
        <taxon>Oceanospirillales</taxon>
        <taxon>Alcanivoracaceae</taxon>
        <taxon>Alloalcanivorax</taxon>
    </lineage>
</organism>
<feature type="domain" description="Peptidase M1 alanyl aminopeptidase Ig-like fold" evidence="14">
    <location>
        <begin position="452"/>
        <end position="549"/>
    </location>
</feature>
<dbReference type="GO" id="GO:0004177">
    <property type="term" value="F:aminopeptidase activity"/>
    <property type="evidence" value="ECO:0007669"/>
    <property type="project" value="UniProtKB-KW"/>
</dbReference>
<evidence type="ECO:0000256" key="3">
    <source>
        <dbReference type="ARBA" id="ARBA00010136"/>
    </source>
</evidence>
<comment type="similarity">
    <text evidence="3">Belongs to the peptidase M1 family.</text>
</comment>
<keyword evidence="6 17" id="KW-0031">Aminopeptidase</keyword>
<proteinExistence type="inferred from homology"/>
<keyword evidence="10" id="KW-0862">Zinc</keyword>
<dbReference type="InterPro" id="IPR001930">
    <property type="entry name" value="Peptidase_M1"/>
</dbReference>
<dbReference type="InterPro" id="IPR014782">
    <property type="entry name" value="Peptidase_M1_dom"/>
</dbReference>
<evidence type="ECO:0000259" key="15">
    <source>
        <dbReference type="Pfam" id="PF17432"/>
    </source>
</evidence>
<feature type="domain" description="Aminopeptidase N-like N-terminal" evidence="16">
    <location>
        <begin position="110"/>
        <end position="194"/>
    </location>
</feature>
<dbReference type="InterPro" id="IPR045357">
    <property type="entry name" value="Aminopeptidase_N-like_N"/>
</dbReference>
<evidence type="ECO:0000313" key="18">
    <source>
        <dbReference type="Proteomes" id="UP000662703"/>
    </source>
</evidence>
<dbReference type="SUPFAM" id="SSF63737">
    <property type="entry name" value="Leukotriene A4 hydrolase N-terminal domain"/>
    <property type="match status" value="1"/>
</dbReference>
<dbReference type="InterPro" id="IPR038438">
    <property type="entry name" value="PepN_Ig-like_sf"/>
</dbReference>
<comment type="catalytic activity">
    <reaction evidence="1">
        <text>Release of an N-terminal amino acid, Xaa-|-Yaa- from a peptide, amide or arylamide. Xaa is preferably Ala, but may be most amino acids including Pro (slow action). When a terminal hydrophobic residue is followed by a prolyl residue, the two may be released as an intact Xaa-Pro dipeptide.</text>
        <dbReference type="EC" id="3.4.11.2"/>
    </reaction>
</comment>